<dbReference type="AlphaFoldDB" id="A0A212JD74"/>
<sequence>MKQLPPLRELITATLPSFEKICGDIQLPRMRKARQHFSPDSAGDVAAATRKALETSGCLASVKPGARIALCVGSRGLASLADLVAATVAAIRAAGGEPFIVPSMGSHGGATAEGQTELLAALGVTENTCGAPVVSSMETAVIGETRVMVNGTEVTFPMYLDKQALDADGIVPINRIKPHTAYRGAIESGLCKMLAIGLGKHEGAMSYHRYGFGIFPEVVPAVAKAIIEKTPVLFGVASIENAFHQVAEVEAIPAGSILEREPALLKRAFALMGRLYFDNLDVLIIDEVGKDHSGDGMDPNITGSFSTPYGGKGLEAATRLVLGVSEGSHGNFVGLGLADITTIHAFDQSDPLPTYTNCLTCRLLKQAKIPMVTPNEKIAFQAAVFHSILPTAGNPRMVRIRNTGDIAEIEISEALWAEAERHPQVTLAGEPFSYAFDGTGRLIR</sequence>
<accession>A0A212JD74</accession>
<organism evidence="1">
    <name type="scientific">uncultured delta proteobacterium</name>
    <dbReference type="NCBI Taxonomy" id="34034"/>
    <lineage>
        <taxon>Bacteria</taxon>
        <taxon>Deltaproteobacteria</taxon>
        <taxon>environmental samples</taxon>
    </lineage>
</organism>
<name>A0A212JD74_9DELT</name>
<gene>
    <name evidence="1" type="ORF">KL86DPRO_11211</name>
</gene>
<proteinExistence type="predicted"/>
<evidence type="ECO:0000313" key="1">
    <source>
        <dbReference type="EMBL" id="SBV97403.1"/>
    </source>
</evidence>
<protein>
    <submittedName>
        <fullName evidence="1">Uncharacterized protein</fullName>
    </submittedName>
</protein>
<dbReference type="EMBL" id="FLUQ01000001">
    <property type="protein sequence ID" value="SBV97403.1"/>
    <property type="molecule type" value="Genomic_DNA"/>
</dbReference>
<dbReference type="Gene3D" id="3.40.50.11440">
    <property type="match status" value="1"/>
</dbReference>
<reference evidence="1" key="1">
    <citation type="submission" date="2016-04" db="EMBL/GenBank/DDBJ databases">
        <authorList>
            <person name="Evans L.H."/>
            <person name="Alamgir A."/>
            <person name="Owens N."/>
            <person name="Weber N.D."/>
            <person name="Virtaneva K."/>
            <person name="Barbian K."/>
            <person name="Babar A."/>
            <person name="Rosenke K."/>
        </authorList>
    </citation>
    <scope>NUCLEOTIDE SEQUENCE</scope>
    <source>
        <strain evidence="1">86</strain>
    </source>
</reference>